<sequence length="60" mass="6505">MNVTGKLKRKEVNKMSLKPIKTMLLGIMIMLLGGFGTTGPLRSIILIGLIIGVSGFFLKD</sequence>
<keyword evidence="1" id="KW-0812">Transmembrane</keyword>
<gene>
    <name evidence="2" type="ORF">S12H4_26368</name>
</gene>
<protein>
    <submittedName>
        <fullName evidence="2">Uncharacterized protein</fullName>
    </submittedName>
</protein>
<feature type="transmembrane region" description="Helical" evidence="1">
    <location>
        <begin position="41"/>
        <end position="58"/>
    </location>
</feature>
<dbReference type="AlphaFoldDB" id="X1SS28"/>
<evidence type="ECO:0000313" key="2">
    <source>
        <dbReference type="EMBL" id="GAI81936.1"/>
    </source>
</evidence>
<dbReference type="EMBL" id="BARW01014951">
    <property type="protein sequence ID" value="GAI81936.1"/>
    <property type="molecule type" value="Genomic_DNA"/>
</dbReference>
<comment type="caution">
    <text evidence="2">The sequence shown here is derived from an EMBL/GenBank/DDBJ whole genome shotgun (WGS) entry which is preliminary data.</text>
</comment>
<feature type="transmembrane region" description="Helical" evidence="1">
    <location>
        <begin position="20"/>
        <end position="35"/>
    </location>
</feature>
<evidence type="ECO:0000256" key="1">
    <source>
        <dbReference type="SAM" id="Phobius"/>
    </source>
</evidence>
<keyword evidence="1" id="KW-0472">Membrane</keyword>
<reference evidence="2" key="1">
    <citation type="journal article" date="2014" name="Front. Microbiol.">
        <title>High frequency of phylogenetically diverse reductive dehalogenase-homologous genes in deep subseafloor sedimentary metagenomes.</title>
        <authorList>
            <person name="Kawai M."/>
            <person name="Futagami T."/>
            <person name="Toyoda A."/>
            <person name="Takaki Y."/>
            <person name="Nishi S."/>
            <person name="Hori S."/>
            <person name="Arai W."/>
            <person name="Tsubouchi T."/>
            <person name="Morono Y."/>
            <person name="Uchiyama I."/>
            <person name="Ito T."/>
            <person name="Fujiyama A."/>
            <person name="Inagaki F."/>
            <person name="Takami H."/>
        </authorList>
    </citation>
    <scope>NUCLEOTIDE SEQUENCE</scope>
    <source>
        <strain evidence="2">Expedition CK06-06</strain>
    </source>
</reference>
<keyword evidence="1" id="KW-1133">Transmembrane helix</keyword>
<accession>X1SS28</accession>
<organism evidence="2">
    <name type="scientific">marine sediment metagenome</name>
    <dbReference type="NCBI Taxonomy" id="412755"/>
    <lineage>
        <taxon>unclassified sequences</taxon>
        <taxon>metagenomes</taxon>
        <taxon>ecological metagenomes</taxon>
    </lineage>
</organism>
<proteinExistence type="predicted"/>
<name>X1SS28_9ZZZZ</name>